<dbReference type="RefSeq" id="WP_008871567.1">
    <property type="nucleotide sequence ID" value="NZ_ACJN02000004.1"/>
</dbReference>
<evidence type="ECO:0000256" key="2">
    <source>
        <dbReference type="ARBA" id="ARBA00022649"/>
    </source>
</evidence>
<keyword evidence="3" id="KW-0540">Nuclease</keyword>
<reference evidence="8" key="1">
    <citation type="submission" date="2010-05" db="EMBL/GenBank/DDBJ databases">
        <title>The draft genome of Desulfonatronospira thiodismutans ASO3-1.</title>
        <authorList>
            <consortium name="US DOE Joint Genome Institute (JGI-PGF)"/>
            <person name="Lucas S."/>
            <person name="Copeland A."/>
            <person name="Lapidus A."/>
            <person name="Cheng J.-F."/>
            <person name="Bruce D."/>
            <person name="Goodwin L."/>
            <person name="Pitluck S."/>
            <person name="Chertkov O."/>
            <person name="Brettin T."/>
            <person name="Detter J.C."/>
            <person name="Han C."/>
            <person name="Land M.L."/>
            <person name="Hauser L."/>
            <person name="Kyrpides N."/>
            <person name="Mikhailova N."/>
            <person name="Muyzer G."/>
            <person name="Woyke T."/>
        </authorList>
    </citation>
    <scope>NUCLEOTIDE SEQUENCE [LARGE SCALE GENOMIC DNA]</scope>
    <source>
        <strain evidence="8">ASO3-1</strain>
    </source>
</reference>
<evidence type="ECO:0000256" key="7">
    <source>
        <dbReference type="ARBA" id="ARBA00023016"/>
    </source>
</evidence>
<evidence type="ECO:0000256" key="4">
    <source>
        <dbReference type="ARBA" id="ARBA00022759"/>
    </source>
</evidence>
<proteinExistence type="inferred from homology"/>
<evidence type="ECO:0000313" key="8">
    <source>
        <dbReference type="EMBL" id="EFI32873.1"/>
    </source>
</evidence>
<evidence type="ECO:0000256" key="5">
    <source>
        <dbReference type="ARBA" id="ARBA00022801"/>
    </source>
</evidence>
<evidence type="ECO:0000313" key="9">
    <source>
        <dbReference type="Proteomes" id="UP000005496"/>
    </source>
</evidence>
<evidence type="ECO:0000256" key="1">
    <source>
        <dbReference type="ARBA" id="ARBA00006620"/>
    </source>
</evidence>
<keyword evidence="7" id="KW-0346">Stress response</keyword>
<evidence type="ECO:0000256" key="6">
    <source>
        <dbReference type="ARBA" id="ARBA00022884"/>
    </source>
</evidence>
<keyword evidence="6" id="KW-0694">RNA-binding</keyword>
<dbReference type="GO" id="GO:0003729">
    <property type="term" value="F:mRNA binding"/>
    <property type="evidence" value="ECO:0007669"/>
    <property type="project" value="InterPro"/>
</dbReference>
<gene>
    <name evidence="8" type="ORF">Dthio_PD0184</name>
</gene>
<dbReference type="AlphaFoldDB" id="D6SU93"/>
<dbReference type="GO" id="GO:0016787">
    <property type="term" value="F:hydrolase activity"/>
    <property type="evidence" value="ECO:0007669"/>
    <property type="project" value="UniProtKB-KW"/>
</dbReference>
<keyword evidence="2" id="KW-1277">Toxin-antitoxin system</keyword>
<dbReference type="InterPro" id="IPR012933">
    <property type="entry name" value="HicA_mRNA_interferase"/>
</dbReference>
<comment type="caution">
    <text evidence="8">The sequence shown here is derived from an EMBL/GenBank/DDBJ whole genome shotgun (WGS) entry which is preliminary data.</text>
</comment>
<keyword evidence="9" id="KW-1185">Reference proteome</keyword>
<keyword evidence="5" id="KW-0378">Hydrolase</keyword>
<dbReference type="eggNOG" id="COG1724">
    <property type="taxonomic scope" value="Bacteria"/>
</dbReference>
<sequence length="62" mass="7173">MSVKRRDLVKYFEQNGFKLLREGANHSIYTNGTKAIPVKRHRQLDRITANELCKQAGLDPVF</sequence>
<dbReference type="Proteomes" id="UP000005496">
    <property type="component" value="Unassembled WGS sequence"/>
</dbReference>
<evidence type="ECO:0000256" key="3">
    <source>
        <dbReference type="ARBA" id="ARBA00022722"/>
    </source>
</evidence>
<accession>D6SU93</accession>
<organism evidence="8 9">
    <name type="scientific">Desulfonatronospira thiodismutans ASO3-1</name>
    <dbReference type="NCBI Taxonomy" id="555779"/>
    <lineage>
        <taxon>Bacteria</taxon>
        <taxon>Pseudomonadati</taxon>
        <taxon>Thermodesulfobacteriota</taxon>
        <taxon>Desulfovibrionia</taxon>
        <taxon>Desulfovibrionales</taxon>
        <taxon>Desulfonatronovibrionaceae</taxon>
        <taxon>Desulfonatronospira</taxon>
    </lineage>
</organism>
<keyword evidence="4" id="KW-0255">Endonuclease</keyword>
<dbReference type="GO" id="GO:0004519">
    <property type="term" value="F:endonuclease activity"/>
    <property type="evidence" value="ECO:0007669"/>
    <property type="project" value="UniProtKB-KW"/>
</dbReference>
<comment type="similarity">
    <text evidence="1">Belongs to the HicA mRNA interferase family.</text>
</comment>
<dbReference type="EMBL" id="ACJN02000004">
    <property type="protein sequence ID" value="EFI32873.1"/>
    <property type="molecule type" value="Genomic_DNA"/>
</dbReference>
<name>D6SU93_9BACT</name>
<dbReference type="Pfam" id="PF07927">
    <property type="entry name" value="HicA_toxin"/>
    <property type="match status" value="1"/>
</dbReference>
<protein>
    <submittedName>
        <fullName evidence="8">YcfA family protein</fullName>
    </submittedName>
</protein>
<dbReference type="SUPFAM" id="SSF54786">
    <property type="entry name" value="YcfA/nrd intein domain"/>
    <property type="match status" value="1"/>
</dbReference>
<dbReference type="OrthoDB" id="9799039at2"/>
<dbReference type="InterPro" id="IPR038570">
    <property type="entry name" value="HicA_sf"/>
</dbReference>
<dbReference type="Gene3D" id="3.30.920.30">
    <property type="entry name" value="Hypothetical protein"/>
    <property type="match status" value="1"/>
</dbReference>